<dbReference type="InterPro" id="IPR004443">
    <property type="entry name" value="YjeF_N_dom"/>
</dbReference>
<reference evidence="2" key="1">
    <citation type="submission" date="2018-06" db="EMBL/GenBank/DDBJ databases">
        <authorList>
            <person name="Zhirakovskaya E."/>
        </authorList>
    </citation>
    <scope>NUCLEOTIDE SEQUENCE</scope>
</reference>
<name>A0A3B0YI70_9ZZZZ</name>
<gene>
    <name evidence="2" type="ORF">MNBD_GAMMA15-2386</name>
</gene>
<dbReference type="EMBL" id="UOFN01000129">
    <property type="protein sequence ID" value="VAW80585.1"/>
    <property type="molecule type" value="Genomic_DNA"/>
</dbReference>
<evidence type="ECO:0000313" key="2">
    <source>
        <dbReference type="EMBL" id="VAW80585.1"/>
    </source>
</evidence>
<organism evidence="2">
    <name type="scientific">hydrothermal vent metagenome</name>
    <dbReference type="NCBI Taxonomy" id="652676"/>
    <lineage>
        <taxon>unclassified sequences</taxon>
        <taxon>metagenomes</taxon>
        <taxon>ecological metagenomes</taxon>
    </lineage>
</organism>
<feature type="domain" description="YjeF N-terminal" evidence="1">
    <location>
        <begin position="15"/>
        <end position="37"/>
    </location>
</feature>
<proteinExistence type="predicted"/>
<dbReference type="InterPro" id="IPR036652">
    <property type="entry name" value="YjeF_N_dom_sf"/>
</dbReference>
<dbReference type="SUPFAM" id="SSF64153">
    <property type="entry name" value="YjeF N-terminal domain-like"/>
    <property type="match status" value="1"/>
</dbReference>
<dbReference type="AlphaFoldDB" id="A0A3B0YI70"/>
<evidence type="ECO:0000259" key="1">
    <source>
        <dbReference type="PROSITE" id="PS51385"/>
    </source>
</evidence>
<dbReference type="PROSITE" id="PS51385">
    <property type="entry name" value="YJEF_N"/>
    <property type="match status" value="1"/>
</dbReference>
<sequence length="37" mass="4054">MPEADALPLYTAADVRELDRLAIESLGISGYQLMCRA</sequence>
<feature type="non-terminal residue" evidence="2">
    <location>
        <position position="37"/>
    </location>
</feature>
<protein>
    <recommendedName>
        <fullName evidence="1">YjeF N-terminal domain-containing protein</fullName>
    </recommendedName>
</protein>
<accession>A0A3B0YI70</accession>